<dbReference type="PANTHER" id="PTHR47959:SF21">
    <property type="entry name" value="DEAD-BOX HELICASE 56"/>
    <property type="match status" value="1"/>
</dbReference>
<dbReference type="GO" id="GO:0005524">
    <property type="term" value="F:ATP binding"/>
    <property type="evidence" value="ECO:0007669"/>
    <property type="project" value="UniProtKB-KW"/>
</dbReference>
<keyword evidence="11" id="KW-1185">Reference proteome</keyword>
<dbReference type="PANTHER" id="PTHR47959">
    <property type="entry name" value="ATP-DEPENDENT RNA HELICASE RHLE-RELATED"/>
    <property type="match status" value="1"/>
</dbReference>
<comment type="catalytic activity">
    <reaction evidence="7">
        <text>ATP + H2O = ADP + phosphate + H(+)</text>
        <dbReference type="Rhea" id="RHEA:13065"/>
        <dbReference type="ChEBI" id="CHEBI:15377"/>
        <dbReference type="ChEBI" id="CHEBI:15378"/>
        <dbReference type="ChEBI" id="CHEBI:30616"/>
        <dbReference type="ChEBI" id="CHEBI:43474"/>
        <dbReference type="ChEBI" id="CHEBI:456216"/>
        <dbReference type="EC" id="3.6.4.13"/>
    </reaction>
</comment>
<dbReference type="EC" id="3.6.4.13" evidence="1"/>
<dbReference type="Pfam" id="PF00271">
    <property type="entry name" value="Helicase_C"/>
    <property type="match status" value="2"/>
</dbReference>
<feature type="domain" description="Helicase C-terminal" evidence="9">
    <location>
        <begin position="33"/>
        <end position="270"/>
    </location>
</feature>
<keyword evidence="4" id="KW-0347">Helicase</keyword>
<dbReference type="PROSITE" id="PS51194">
    <property type="entry name" value="HELICASE_CTER"/>
    <property type="match status" value="1"/>
</dbReference>
<evidence type="ECO:0000256" key="4">
    <source>
        <dbReference type="ARBA" id="ARBA00022806"/>
    </source>
</evidence>
<dbReference type="AlphaFoldDB" id="A0A8H7ZZF3"/>
<reference evidence="10 11" key="1">
    <citation type="journal article" name="Sci. Rep.">
        <title>Genome-scale phylogenetic analyses confirm Olpidium as the closest living zoosporic fungus to the non-flagellated, terrestrial fungi.</title>
        <authorList>
            <person name="Chang Y."/>
            <person name="Rochon D."/>
            <person name="Sekimoto S."/>
            <person name="Wang Y."/>
            <person name="Chovatia M."/>
            <person name="Sandor L."/>
            <person name="Salamov A."/>
            <person name="Grigoriev I.V."/>
            <person name="Stajich J.E."/>
            <person name="Spatafora J.W."/>
        </authorList>
    </citation>
    <scope>NUCLEOTIDE SEQUENCE [LARGE SCALE GENOMIC DNA]</scope>
    <source>
        <strain evidence="10">S191</strain>
    </source>
</reference>
<dbReference type="EMBL" id="JAEFCI010002501">
    <property type="protein sequence ID" value="KAG5462192.1"/>
    <property type="molecule type" value="Genomic_DNA"/>
</dbReference>
<dbReference type="OrthoDB" id="1191041at2759"/>
<keyword evidence="5" id="KW-0067">ATP-binding</keyword>
<dbReference type="Gene3D" id="3.40.50.300">
    <property type="entry name" value="P-loop containing nucleotide triphosphate hydrolases"/>
    <property type="match status" value="1"/>
</dbReference>
<evidence type="ECO:0000256" key="8">
    <source>
        <dbReference type="SAM" id="MobiDB-lite"/>
    </source>
</evidence>
<gene>
    <name evidence="10" type="ORF">BJ554DRAFT_5510</name>
</gene>
<dbReference type="InterPro" id="IPR027417">
    <property type="entry name" value="P-loop_NTPase"/>
</dbReference>
<evidence type="ECO:0000256" key="2">
    <source>
        <dbReference type="ARBA" id="ARBA00022741"/>
    </source>
</evidence>
<dbReference type="GO" id="GO:0016787">
    <property type="term" value="F:hydrolase activity"/>
    <property type="evidence" value="ECO:0007669"/>
    <property type="project" value="UniProtKB-KW"/>
</dbReference>
<dbReference type="CDD" id="cd18787">
    <property type="entry name" value="SF2_C_DEAD"/>
    <property type="match status" value="1"/>
</dbReference>
<protein>
    <recommendedName>
        <fullName evidence="1">RNA helicase</fullName>
        <ecNumber evidence="1">3.6.4.13</ecNumber>
    </recommendedName>
</protein>
<evidence type="ECO:0000256" key="3">
    <source>
        <dbReference type="ARBA" id="ARBA00022801"/>
    </source>
</evidence>
<feature type="compositionally biased region" description="Acidic residues" evidence="8">
    <location>
        <begin position="127"/>
        <end position="137"/>
    </location>
</feature>
<dbReference type="GO" id="GO:0003724">
    <property type="term" value="F:RNA helicase activity"/>
    <property type="evidence" value="ECO:0007669"/>
    <property type="project" value="UniProtKB-EC"/>
</dbReference>
<dbReference type="Proteomes" id="UP000673691">
    <property type="component" value="Unassembled WGS sequence"/>
</dbReference>
<evidence type="ECO:0000313" key="10">
    <source>
        <dbReference type="EMBL" id="KAG5462192.1"/>
    </source>
</evidence>
<keyword evidence="2" id="KW-0547">Nucleotide-binding</keyword>
<dbReference type="InterPro" id="IPR001650">
    <property type="entry name" value="Helicase_C-like"/>
</dbReference>
<name>A0A8H7ZZF3_9FUNG</name>
<proteinExistence type="predicted"/>
<dbReference type="GO" id="GO:0003723">
    <property type="term" value="F:RNA binding"/>
    <property type="evidence" value="ECO:0007669"/>
    <property type="project" value="UniProtKB-KW"/>
</dbReference>
<evidence type="ECO:0000256" key="7">
    <source>
        <dbReference type="ARBA" id="ARBA00047984"/>
    </source>
</evidence>
<dbReference type="SMART" id="SM00490">
    <property type="entry name" value="HELICc"/>
    <property type="match status" value="1"/>
</dbReference>
<evidence type="ECO:0000313" key="11">
    <source>
        <dbReference type="Proteomes" id="UP000673691"/>
    </source>
</evidence>
<evidence type="ECO:0000256" key="6">
    <source>
        <dbReference type="ARBA" id="ARBA00022884"/>
    </source>
</evidence>
<sequence>MSATVTEDVEGLKGMMTRNPAILKLEEEKPDGDLVQYSIVTTEKDKFLLIFSILKLKLIRGKILIFVNDVDRCYRLKLLLEQFGIKSCVLNSELPLNSRCHIVQEFNKGVYDYLIATDEASLQQVESESEGDSDSEGEDFRQRKRAGKKDEPDAEAEGSDSEARAASQRRQRGRRKPRQDKEYGVSRGGDFKNVACVLNFDFPASARAYVHRVGRTARAGKRGMALSFVVPPSGGKRSRAADDEKVLGRVERLLRRGNGAGIPPDAAAAPDGKESDRFIKPYAFNVRQVEGFRYRLEDAMRSVTRVAIREARVKELKAEILNSEKLKAHFEDKPRDLAFLRHDKALRPARVQPHLKHVPSYLMPKLSAPPAGAAAAAADGAAFGRGRGGGGGEAKLARQERRGLRARPGPGGKDNSSRGKRKKADPLKSFSFPGTKGGGRIGKRTRGAGKRAR</sequence>
<dbReference type="GO" id="GO:0005829">
    <property type="term" value="C:cytosol"/>
    <property type="evidence" value="ECO:0007669"/>
    <property type="project" value="TreeGrafter"/>
</dbReference>
<feature type="region of interest" description="Disordered" evidence="8">
    <location>
        <begin position="124"/>
        <end position="186"/>
    </location>
</feature>
<evidence type="ECO:0000256" key="5">
    <source>
        <dbReference type="ARBA" id="ARBA00022840"/>
    </source>
</evidence>
<comment type="caution">
    <text evidence="10">The sequence shown here is derived from an EMBL/GenBank/DDBJ whole genome shotgun (WGS) entry which is preliminary data.</text>
</comment>
<feature type="compositionally biased region" description="Basic residues" evidence="8">
    <location>
        <begin position="167"/>
        <end position="178"/>
    </location>
</feature>
<evidence type="ECO:0000259" key="9">
    <source>
        <dbReference type="PROSITE" id="PS51194"/>
    </source>
</evidence>
<feature type="region of interest" description="Disordered" evidence="8">
    <location>
        <begin position="385"/>
        <end position="453"/>
    </location>
</feature>
<evidence type="ECO:0000256" key="1">
    <source>
        <dbReference type="ARBA" id="ARBA00012552"/>
    </source>
</evidence>
<keyword evidence="3 10" id="KW-0378">Hydrolase</keyword>
<organism evidence="10 11">
    <name type="scientific">Olpidium bornovanus</name>
    <dbReference type="NCBI Taxonomy" id="278681"/>
    <lineage>
        <taxon>Eukaryota</taxon>
        <taxon>Fungi</taxon>
        <taxon>Fungi incertae sedis</taxon>
        <taxon>Olpidiomycota</taxon>
        <taxon>Olpidiomycotina</taxon>
        <taxon>Olpidiomycetes</taxon>
        <taxon>Olpidiales</taxon>
        <taxon>Olpidiaceae</taxon>
        <taxon>Olpidium</taxon>
    </lineage>
</organism>
<keyword evidence="6" id="KW-0694">RNA-binding</keyword>
<feature type="compositionally biased region" description="Basic residues" evidence="8">
    <location>
        <begin position="441"/>
        <end position="453"/>
    </location>
</feature>
<accession>A0A8H7ZZF3</accession>
<dbReference type="InterPro" id="IPR050079">
    <property type="entry name" value="DEAD_box_RNA_helicase"/>
</dbReference>
<dbReference type="SUPFAM" id="SSF52540">
    <property type="entry name" value="P-loop containing nucleoside triphosphate hydrolases"/>
    <property type="match status" value="1"/>
</dbReference>